<evidence type="ECO:0000256" key="5">
    <source>
        <dbReference type="ARBA" id="ARBA00023163"/>
    </source>
</evidence>
<feature type="compositionally biased region" description="Pro residues" evidence="6">
    <location>
        <begin position="99"/>
        <end position="109"/>
    </location>
</feature>
<dbReference type="InterPro" id="IPR036390">
    <property type="entry name" value="WH_DNA-bd_sf"/>
</dbReference>
<keyword evidence="4 8" id="KW-0238">DNA-binding</keyword>
<dbReference type="InterPro" id="IPR015421">
    <property type="entry name" value="PyrdxlP-dep_Trfase_major"/>
</dbReference>
<name>A0ABM7DM71_9BURK</name>
<evidence type="ECO:0000256" key="3">
    <source>
        <dbReference type="ARBA" id="ARBA00023015"/>
    </source>
</evidence>
<dbReference type="Gene3D" id="3.40.640.10">
    <property type="entry name" value="Type I PLP-dependent aspartate aminotransferase-like (Major domain)"/>
    <property type="match status" value="1"/>
</dbReference>
<dbReference type="InterPro" id="IPR000524">
    <property type="entry name" value="Tscrpt_reg_HTH_GntR"/>
</dbReference>
<dbReference type="CDD" id="cd00609">
    <property type="entry name" value="AAT_like"/>
    <property type="match status" value="1"/>
</dbReference>
<gene>
    <name evidence="8" type="ORF">AT302_18995</name>
</gene>
<evidence type="ECO:0000256" key="2">
    <source>
        <dbReference type="ARBA" id="ARBA00022898"/>
    </source>
</evidence>
<evidence type="ECO:0000313" key="9">
    <source>
        <dbReference type="Proteomes" id="UP000060277"/>
    </source>
</evidence>
<organism evidence="8 9">
    <name type="scientific">Pandoraea norimbergensis</name>
    <dbReference type="NCBI Taxonomy" id="93219"/>
    <lineage>
        <taxon>Bacteria</taxon>
        <taxon>Pseudomonadati</taxon>
        <taxon>Pseudomonadota</taxon>
        <taxon>Betaproteobacteria</taxon>
        <taxon>Burkholderiales</taxon>
        <taxon>Burkholderiaceae</taxon>
        <taxon>Pandoraea</taxon>
    </lineage>
</organism>
<dbReference type="SUPFAM" id="SSF46785">
    <property type="entry name" value="Winged helix' DNA-binding domain"/>
    <property type="match status" value="1"/>
</dbReference>
<dbReference type="InterPro" id="IPR051446">
    <property type="entry name" value="HTH_trans_reg/aminotransferase"/>
</dbReference>
<keyword evidence="2" id="KW-0663">Pyridoxal phosphate</keyword>
<dbReference type="Pfam" id="PF00155">
    <property type="entry name" value="Aminotran_1_2"/>
    <property type="match status" value="1"/>
</dbReference>
<keyword evidence="5" id="KW-0804">Transcription</keyword>
<dbReference type="RefSeq" id="WP_058378456.1">
    <property type="nucleotide sequence ID" value="NZ_CP013480.3"/>
</dbReference>
<dbReference type="SUPFAM" id="SSF53383">
    <property type="entry name" value="PLP-dependent transferases"/>
    <property type="match status" value="1"/>
</dbReference>
<dbReference type="GO" id="GO:0003677">
    <property type="term" value="F:DNA binding"/>
    <property type="evidence" value="ECO:0007669"/>
    <property type="project" value="UniProtKB-KW"/>
</dbReference>
<proteinExistence type="inferred from homology"/>
<evidence type="ECO:0000259" key="7">
    <source>
        <dbReference type="PROSITE" id="PS50949"/>
    </source>
</evidence>
<sequence length="484" mass="52439">MELHELTELTGLTSNREKDAPIYLQLYRRYLDVIAAGKLRPGERVPSVRSLASELNLARGTVELAYQMLTSEGYFTARGAAGTFISPRLESLGEASPAAAPPPATPPRSAPAVATPRPFQLGLPALDAFPRKTWSRLAGRNARVMDTAALIYPDITGYDPLRRAIATYLGISRGIACTHEQVFVTAGHLGTLEMVCRTLLRPGDTGWYEDPGYLFARHFLEGAGMRLAPVPVDEEGLDVAAGLKRAGNARFAVVTPTHQSPTGVTLSLPRRLQLLEWASQRDAWIVEDDYDSEFRYHGRPLPALKSLDRDDRVLYTGTFSKVLFPGLRLAYLVVPASQIDRFRDAAKHLPGPGSILLQATVADFMAQGHFARHLRKMRALYGERRGFLVDALSQVFDDTLSVAPQAGGIHALASLPRARDDKALVAAAQQQGLAVQAVSNWQMGGVSGARLPARSGLLLGFTNITGPDVAMQLCGQLLAATQGV</sequence>
<dbReference type="PANTHER" id="PTHR46577:SF1">
    <property type="entry name" value="HTH-TYPE TRANSCRIPTIONAL REGULATORY PROTEIN GABR"/>
    <property type="match status" value="1"/>
</dbReference>
<evidence type="ECO:0000256" key="6">
    <source>
        <dbReference type="SAM" id="MobiDB-lite"/>
    </source>
</evidence>
<dbReference type="PROSITE" id="PS50949">
    <property type="entry name" value="HTH_GNTR"/>
    <property type="match status" value="1"/>
</dbReference>
<dbReference type="Pfam" id="PF00392">
    <property type="entry name" value="GntR"/>
    <property type="match status" value="1"/>
</dbReference>
<reference evidence="9" key="1">
    <citation type="submission" date="2015-12" db="EMBL/GenBank/DDBJ databases">
        <title>Complete genome sequence of Pandoraea norimbergensis DSM 11628.</title>
        <authorList>
            <person name="Ee R."/>
            <person name="Lim Y.-L."/>
            <person name="Yong D."/>
            <person name="Yin W.-F."/>
            <person name="Chan K.-G."/>
        </authorList>
    </citation>
    <scope>NUCLEOTIDE SEQUENCE [LARGE SCALE GENOMIC DNA]</scope>
    <source>
        <strain evidence="9">DSM 11628</strain>
    </source>
</reference>
<dbReference type="EMBL" id="CP013480">
    <property type="protein sequence ID" value="ALS61545.1"/>
    <property type="molecule type" value="Genomic_DNA"/>
</dbReference>
<dbReference type="Gene3D" id="1.10.10.10">
    <property type="entry name" value="Winged helix-like DNA-binding domain superfamily/Winged helix DNA-binding domain"/>
    <property type="match status" value="1"/>
</dbReference>
<comment type="similarity">
    <text evidence="1">In the C-terminal section; belongs to the class-I pyridoxal-phosphate-dependent aminotransferase family.</text>
</comment>
<protein>
    <submittedName>
        <fullName evidence="8">DNA-binding protein</fullName>
    </submittedName>
</protein>
<dbReference type="SMART" id="SM00345">
    <property type="entry name" value="HTH_GNTR"/>
    <property type="match status" value="1"/>
</dbReference>
<dbReference type="CDD" id="cd07377">
    <property type="entry name" value="WHTH_GntR"/>
    <property type="match status" value="1"/>
</dbReference>
<dbReference type="InterPro" id="IPR015424">
    <property type="entry name" value="PyrdxlP-dep_Trfase"/>
</dbReference>
<accession>A0ABM7DM71</accession>
<evidence type="ECO:0000256" key="1">
    <source>
        <dbReference type="ARBA" id="ARBA00005384"/>
    </source>
</evidence>
<dbReference type="PANTHER" id="PTHR46577">
    <property type="entry name" value="HTH-TYPE TRANSCRIPTIONAL REGULATORY PROTEIN GABR"/>
    <property type="match status" value="1"/>
</dbReference>
<evidence type="ECO:0000313" key="8">
    <source>
        <dbReference type="EMBL" id="ALS61545.1"/>
    </source>
</evidence>
<dbReference type="InterPro" id="IPR036388">
    <property type="entry name" value="WH-like_DNA-bd_sf"/>
</dbReference>
<evidence type="ECO:0000256" key="4">
    <source>
        <dbReference type="ARBA" id="ARBA00023125"/>
    </source>
</evidence>
<dbReference type="InterPro" id="IPR004839">
    <property type="entry name" value="Aminotransferase_I/II_large"/>
</dbReference>
<dbReference type="Proteomes" id="UP000060277">
    <property type="component" value="Chromosome"/>
</dbReference>
<keyword evidence="9" id="KW-1185">Reference proteome</keyword>
<feature type="domain" description="HTH gntR-type" evidence="7">
    <location>
        <begin position="20"/>
        <end position="88"/>
    </location>
</feature>
<feature type="region of interest" description="Disordered" evidence="6">
    <location>
        <begin position="93"/>
        <end position="114"/>
    </location>
</feature>
<keyword evidence="3" id="KW-0805">Transcription regulation</keyword>